<evidence type="ECO:0000313" key="1">
    <source>
        <dbReference type="EMBL" id="SFI42660.1"/>
    </source>
</evidence>
<gene>
    <name evidence="1" type="ORF">SAMN05216258_106327</name>
</gene>
<accession>A0A1I3I474</accession>
<reference evidence="1 2" key="1">
    <citation type="submission" date="2016-10" db="EMBL/GenBank/DDBJ databases">
        <authorList>
            <person name="de Groot N.N."/>
        </authorList>
    </citation>
    <scope>NUCLEOTIDE SEQUENCE [LARGE SCALE GENOMIC DNA]</scope>
    <source>
        <strain evidence="1 2">CGMCC 1.11030</strain>
    </source>
</reference>
<dbReference type="EMBL" id="FOQH01000006">
    <property type="protein sequence ID" value="SFI42660.1"/>
    <property type="molecule type" value="Genomic_DNA"/>
</dbReference>
<dbReference type="RefSeq" id="WP_092860794.1">
    <property type="nucleotide sequence ID" value="NZ_FOQH01000006.1"/>
</dbReference>
<proteinExistence type="predicted"/>
<name>A0A1I3I474_9RHOB</name>
<dbReference type="Proteomes" id="UP000199377">
    <property type="component" value="Unassembled WGS sequence"/>
</dbReference>
<sequence>MAELVPGKTLAQKSPDLLVENRLKVGRWRFRLTVVDGAGNESRPAELVVQVADDPEPLLNERLRLLRLGDFSTRFPRRL</sequence>
<keyword evidence="2" id="KW-1185">Reference proteome</keyword>
<protein>
    <submittedName>
        <fullName evidence="1">Uncharacterized protein</fullName>
    </submittedName>
</protein>
<evidence type="ECO:0000313" key="2">
    <source>
        <dbReference type="Proteomes" id="UP000199377"/>
    </source>
</evidence>
<dbReference type="AlphaFoldDB" id="A0A1I3I474"/>
<organism evidence="1 2">
    <name type="scientific">Albimonas pacifica</name>
    <dbReference type="NCBI Taxonomy" id="1114924"/>
    <lineage>
        <taxon>Bacteria</taxon>
        <taxon>Pseudomonadati</taxon>
        <taxon>Pseudomonadota</taxon>
        <taxon>Alphaproteobacteria</taxon>
        <taxon>Rhodobacterales</taxon>
        <taxon>Paracoccaceae</taxon>
        <taxon>Albimonas</taxon>
    </lineage>
</organism>
<dbReference type="OrthoDB" id="8481910at2"/>
<dbReference type="STRING" id="1114924.SAMN05216258_106327"/>